<evidence type="ECO:0000256" key="1">
    <source>
        <dbReference type="ARBA" id="ARBA00023224"/>
    </source>
</evidence>
<keyword evidence="10" id="KW-1185">Reference proteome</keyword>
<dbReference type="InterPro" id="IPR047347">
    <property type="entry name" value="YvaQ-like_sensor"/>
</dbReference>
<feature type="region of interest" description="Disordered" evidence="5">
    <location>
        <begin position="331"/>
        <end position="354"/>
    </location>
</feature>
<dbReference type="InterPro" id="IPR004089">
    <property type="entry name" value="MCPsignal_dom"/>
</dbReference>
<dbReference type="PROSITE" id="PS50885">
    <property type="entry name" value="HAMP"/>
    <property type="match status" value="1"/>
</dbReference>
<feature type="compositionally biased region" description="Polar residues" evidence="5">
    <location>
        <begin position="331"/>
        <end position="342"/>
    </location>
</feature>
<evidence type="ECO:0000256" key="3">
    <source>
        <dbReference type="PROSITE-ProRule" id="PRU00284"/>
    </source>
</evidence>
<dbReference type="PANTHER" id="PTHR32089">
    <property type="entry name" value="METHYL-ACCEPTING CHEMOTAXIS PROTEIN MCPB"/>
    <property type="match status" value="1"/>
</dbReference>
<dbReference type="eggNOG" id="COG0840">
    <property type="taxonomic scope" value="Bacteria"/>
</dbReference>
<feature type="transmembrane region" description="Helical" evidence="6">
    <location>
        <begin position="189"/>
        <end position="212"/>
    </location>
</feature>
<dbReference type="KEGG" id="cac:CA_C2763"/>
<dbReference type="Pfam" id="PF00672">
    <property type="entry name" value="HAMP"/>
    <property type="match status" value="1"/>
</dbReference>
<feature type="compositionally biased region" description="Basic and acidic residues" evidence="5">
    <location>
        <begin position="343"/>
        <end position="354"/>
    </location>
</feature>
<dbReference type="RefSeq" id="WP_010966049.1">
    <property type="nucleotide sequence ID" value="NC_003030.1"/>
</dbReference>
<proteinExistence type="inferred from homology"/>
<dbReference type="OrthoDB" id="1887545at2"/>
<organism evidence="9 10">
    <name type="scientific">Clostridium acetobutylicum (strain ATCC 824 / DSM 792 / JCM 1419 / IAM 19013 / LMG 5710 / NBRC 13948 / NRRL B-527 / VKM B-1787 / 2291 / W)</name>
    <dbReference type="NCBI Taxonomy" id="272562"/>
    <lineage>
        <taxon>Bacteria</taxon>
        <taxon>Bacillati</taxon>
        <taxon>Bacillota</taxon>
        <taxon>Clostridia</taxon>
        <taxon>Eubacteriales</taxon>
        <taxon>Clostridiaceae</taxon>
        <taxon>Clostridium</taxon>
    </lineage>
</organism>
<dbReference type="HOGENOM" id="CLU_000445_107_27_9"/>
<name>Q97FH5_CLOAB</name>
<dbReference type="Proteomes" id="UP000000814">
    <property type="component" value="Chromosome"/>
</dbReference>
<keyword evidence="4" id="KW-0175">Coiled coil</keyword>
<keyword evidence="6" id="KW-0812">Transmembrane</keyword>
<dbReference type="PROSITE" id="PS50111">
    <property type="entry name" value="CHEMOTAXIS_TRANSDUC_2"/>
    <property type="match status" value="1"/>
</dbReference>
<comment type="similarity">
    <text evidence="2">Belongs to the methyl-accepting chemotaxis (MCP) protein family.</text>
</comment>
<evidence type="ECO:0000313" key="9">
    <source>
        <dbReference type="EMBL" id="AAK80708.1"/>
    </source>
</evidence>
<feature type="coiled-coil region" evidence="4">
    <location>
        <begin position="503"/>
        <end position="534"/>
    </location>
</feature>
<evidence type="ECO:0000259" key="8">
    <source>
        <dbReference type="PROSITE" id="PS50885"/>
    </source>
</evidence>
<feature type="domain" description="Methyl-accepting transducer" evidence="7">
    <location>
        <begin position="277"/>
        <end position="542"/>
    </location>
</feature>
<dbReference type="CDD" id="cd19411">
    <property type="entry name" value="MCP2201-like_sensor"/>
    <property type="match status" value="1"/>
</dbReference>
<dbReference type="SUPFAM" id="SSF58104">
    <property type="entry name" value="Methyl-accepting chemotaxis protein (MCP) signaling domain"/>
    <property type="match status" value="1"/>
</dbReference>
<evidence type="ECO:0000256" key="5">
    <source>
        <dbReference type="SAM" id="MobiDB-lite"/>
    </source>
</evidence>
<keyword evidence="6" id="KW-1133">Transmembrane helix</keyword>
<dbReference type="GeneID" id="44999251"/>
<evidence type="ECO:0000313" key="10">
    <source>
        <dbReference type="Proteomes" id="UP000000814"/>
    </source>
</evidence>
<accession>Q97FH5</accession>
<feature type="domain" description="HAMP" evidence="8">
    <location>
        <begin position="213"/>
        <end position="265"/>
    </location>
</feature>
<reference evidence="9 10" key="1">
    <citation type="journal article" date="2001" name="J. Bacteriol.">
        <title>Genome sequence and comparative analysis of the solvent-producing bacterium Clostridium acetobutylicum.</title>
        <authorList>
            <person name="Nolling J."/>
            <person name="Breton G."/>
            <person name="Omelchenko M.V."/>
            <person name="Makarova K.S."/>
            <person name="Zeng Q."/>
            <person name="Gibson R."/>
            <person name="Lee H.M."/>
            <person name="Dubois J."/>
            <person name="Qiu D."/>
            <person name="Hitti J."/>
            <person name="Wolf Y.I."/>
            <person name="Tatusov R.L."/>
            <person name="Sabathe F."/>
            <person name="Doucette-Stamm L."/>
            <person name="Soucaille P."/>
            <person name="Daly M.J."/>
            <person name="Bennett G.N."/>
            <person name="Koonin E.V."/>
            <person name="Smith D.R."/>
        </authorList>
    </citation>
    <scope>NUCLEOTIDE SEQUENCE [LARGE SCALE GENOMIC DNA]</scope>
    <source>
        <strain evidence="10">ATCC 824 / DSM 792 / JCM 1419 / LMG 5710 / VKM B-1787</strain>
    </source>
</reference>
<gene>
    <name evidence="9" type="ordered locus">CA_C2763</name>
</gene>
<dbReference type="GO" id="GO:0007165">
    <property type="term" value="P:signal transduction"/>
    <property type="evidence" value="ECO:0007669"/>
    <property type="project" value="UniProtKB-KW"/>
</dbReference>
<dbReference type="AlphaFoldDB" id="Q97FH5"/>
<dbReference type="STRING" id="272562.CA_C2763"/>
<dbReference type="GO" id="GO:0016020">
    <property type="term" value="C:membrane"/>
    <property type="evidence" value="ECO:0007669"/>
    <property type="project" value="InterPro"/>
</dbReference>
<protein>
    <submittedName>
        <fullName evidence="9">Membrane assosiated methyl-accepting chemotaxis protein with HAMP domain</fullName>
    </submittedName>
</protein>
<dbReference type="InterPro" id="IPR003660">
    <property type="entry name" value="HAMP_dom"/>
</dbReference>
<dbReference type="Pfam" id="PF12729">
    <property type="entry name" value="4HB_MCP_1"/>
    <property type="match status" value="1"/>
</dbReference>
<evidence type="ECO:0000256" key="6">
    <source>
        <dbReference type="SAM" id="Phobius"/>
    </source>
</evidence>
<dbReference type="PIR" id="A97240">
    <property type="entry name" value="A97240"/>
</dbReference>
<dbReference type="Pfam" id="PF00015">
    <property type="entry name" value="MCPsignal"/>
    <property type="match status" value="1"/>
</dbReference>
<dbReference type="CDD" id="cd06225">
    <property type="entry name" value="HAMP"/>
    <property type="match status" value="1"/>
</dbReference>
<sequence>MKRVTDLKIFTKLIIAFIFVAVISTIAGVVGVLKINGVNKNLDNIYNVDMKGTNILYQIRGYVIEVRADILLIMDPMNKSKIDSIVGDIDDIVQKDNELIKEYKTTIFTDEDRTLFYQFLDNLAKWRQSREKVIAYAKAGDYMSASVEFKTHTTPYRNAALQKLDADIKYNAKVAKNDYSSSKVQYKSAVNISTIFVIISTLVAVIMGVVLARHISKPLLGMKELSERLAEFDFSKELVYDSKDEFGQSTKALNKAQENVKELIKVIMSNAQELSASSEELSATSQELASKAISIDNEITKVATSIEESSAASEEISASIQEVDTSVNNLSSKALDGSNNASESKDRALKVSKEGKTASQDMINMYSEKEKSILKAIEEGKVIGDIRIMADAIAEIANQTNLLSLNASIEAARAGEMGKGFAVVANEVKELAKQSGDAVEGINKTIEKVNAAFEHLSKNSSEILKFMDENVKSQFSKFIQMGDQYEKDSEFVSDMSSEIASMAEELEATIGQVNDAMQNMANNQQQEAESSEEVKGTISEVAASADQVSKMSQSQAEVAMKLNELILKFKI</sequence>
<dbReference type="InterPro" id="IPR004090">
    <property type="entry name" value="Chemotax_Me-accpt_rcpt"/>
</dbReference>
<dbReference type="PATRIC" id="fig|272562.8.peg.2951"/>
<dbReference type="PRINTS" id="PR00260">
    <property type="entry name" value="CHEMTRNSDUCR"/>
</dbReference>
<dbReference type="InterPro" id="IPR024478">
    <property type="entry name" value="HlyB_4HB_MCP"/>
</dbReference>
<dbReference type="SMART" id="SM00283">
    <property type="entry name" value="MA"/>
    <property type="match status" value="1"/>
</dbReference>
<dbReference type="GO" id="GO:0004888">
    <property type="term" value="F:transmembrane signaling receptor activity"/>
    <property type="evidence" value="ECO:0007669"/>
    <property type="project" value="InterPro"/>
</dbReference>
<dbReference type="EMBL" id="AE001437">
    <property type="protein sequence ID" value="AAK80708.1"/>
    <property type="molecule type" value="Genomic_DNA"/>
</dbReference>
<keyword evidence="6" id="KW-0472">Membrane</keyword>
<dbReference type="PANTHER" id="PTHR32089:SF112">
    <property type="entry name" value="LYSOZYME-LIKE PROTEIN-RELATED"/>
    <property type="match status" value="1"/>
</dbReference>
<evidence type="ECO:0000256" key="4">
    <source>
        <dbReference type="SAM" id="Coils"/>
    </source>
</evidence>
<feature type="transmembrane region" description="Helical" evidence="6">
    <location>
        <begin position="12"/>
        <end position="35"/>
    </location>
</feature>
<dbReference type="Gene3D" id="1.10.287.950">
    <property type="entry name" value="Methyl-accepting chemotaxis protein"/>
    <property type="match status" value="1"/>
</dbReference>
<evidence type="ECO:0000256" key="2">
    <source>
        <dbReference type="ARBA" id="ARBA00029447"/>
    </source>
</evidence>
<keyword evidence="1 3" id="KW-0807">Transducer</keyword>
<dbReference type="GO" id="GO:0006935">
    <property type="term" value="P:chemotaxis"/>
    <property type="evidence" value="ECO:0007669"/>
    <property type="project" value="InterPro"/>
</dbReference>
<evidence type="ECO:0000259" key="7">
    <source>
        <dbReference type="PROSITE" id="PS50111"/>
    </source>
</evidence>